<feature type="compositionally biased region" description="Low complexity" evidence="1">
    <location>
        <begin position="92"/>
        <end position="108"/>
    </location>
</feature>
<evidence type="ECO:0000256" key="1">
    <source>
        <dbReference type="SAM" id="MobiDB-lite"/>
    </source>
</evidence>
<feature type="compositionally biased region" description="Basic residues" evidence="1">
    <location>
        <begin position="80"/>
        <end position="91"/>
    </location>
</feature>
<accession>A0AB40AT52</accession>
<sequence length="188" mass="21110">MATVQGPIVLVPELEPNWLGSSFRTITVLPVPARRKSNYLLAHFISLLLSPNSSSSLFHHHAPPPSNPLPITRPSPRSSSSHHRRTRRRSPTRSPRSSSSPYHRNSSPVTYPSPARHPQACRPSFSSKKETIFIFFFDDSRVGGGDLPDDTVLTCSHGLERWAYYILCLASYPSLGPHIMFVMHLHQH</sequence>
<name>A0AB40AT52_DIOCR</name>
<protein>
    <submittedName>
        <fullName evidence="3">Uncharacterized protein LOC120253894</fullName>
    </submittedName>
</protein>
<organism evidence="2 3">
    <name type="scientific">Dioscorea cayennensis subsp. rotundata</name>
    <name type="common">White Guinea yam</name>
    <name type="synonym">Dioscorea rotundata</name>
    <dbReference type="NCBI Taxonomy" id="55577"/>
    <lineage>
        <taxon>Eukaryota</taxon>
        <taxon>Viridiplantae</taxon>
        <taxon>Streptophyta</taxon>
        <taxon>Embryophyta</taxon>
        <taxon>Tracheophyta</taxon>
        <taxon>Spermatophyta</taxon>
        <taxon>Magnoliopsida</taxon>
        <taxon>Liliopsida</taxon>
        <taxon>Dioscoreales</taxon>
        <taxon>Dioscoreaceae</taxon>
        <taxon>Dioscorea</taxon>
    </lineage>
</organism>
<proteinExistence type="predicted"/>
<dbReference type="GeneID" id="120253894"/>
<dbReference type="RefSeq" id="XP_039118032.1">
    <property type="nucleotide sequence ID" value="XM_039262098.1"/>
</dbReference>
<evidence type="ECO:0000313" key="3">
    <source>
        <dbReference type="RefSeq" id="XP_039118032.1"/>
    </source>
</evidence>
<gene>
    <name evidence="3" type="primary">LOC120253894</name>
</gene>
<reference evidence="3" key="1">
    <citation type="submission" date="2025-08" db="UniProtKB">
        <authorList>
            <consortium name="RefSeq"/>
        </authorList>
    </citation>
    <scope>IDENTIFICATION</scope>
</reference>
<evidence type="ECO:0000313" key="2">
    <source>
        <dbReference type="Proteomes" id="UP001515500"/>
    </source>
</evidence>
<keyword evidence="2" id="KW-1185">Reference proteome</keyword>
<dbReference type="AlphaFoldDB" id="A0AB40AT52"/>
<dbReference type="Proteomes" id="UP001515500">
    <property type="component" value="Unplaced"/>
</dbReference>
<feature type="region of interest" description="Disordered" evidence="1">
    <location>
        <begin position="56"/>
        <end position="123"/>
    </location>
</feature>
<feature type="compositionally biased region" description="Pro residues" evidence="1">
    <location>
        <begin position="63"/>
        <end position="73"/>
    </location>
</feature>